<accession>A0A2M6WJ16</accession>
<evidence type="ECO:0000313" key="4">
    <source>
        <dbReference type="Proteomes" id="UP000228635"/>
    </source>
</evidence>
<keyword evidence="2" id="KW-0732">Signal</keyword>
<dbReference type="AlphaFoldDB" id="A0A2M6WJ16"/>
<evidence type="ECO:0000256" key="1">
    <source>
        <dbReference type="SAM" id="MobiDB-lite"/>
    </source>
</evidence>
<organism evidence="3 4">
    <name type="scientific">Candidatus Harrisonbacteria bacterium CG10_big_fil_rev_8_21_14_0_10_42_17</name>
    <dbReference type="NCBI Taxonomy" id="1974584"/>
    <lineage>
        <taxon>Bacteria</taxon>
        <taxon>Candidatus Harrisoniibacteriota</taxon>
    </lineage>
</organism>
<dbReference type="Proteomes" id="UP000228635">
    <property type="component" value="Unassembled WGS sequence"/>
</dbReference>
<dbReference type="EMBL" id="PFBA01000010">
    <property type="protein sequence ID" value="PIT92766.1"/>
    <property type="molecule type" value="Genomic_DNA"/>
</dbReference>
<comment type="caution">
    <text evidence="3">The sequence shown here is derived from an EMBL/GenBank/DDBJ whole genome shotgun (WGS) entry which is preliminary data.</text>
</comment>
<proteinExistence type="predicted"/>
<evidence type="ECO:0000313" key="3">
    <source>
        <dbReference type="EMBL" id="PIT92766.1"/>
    </source>
</evidence>
<sequence length="264" mass="28869">MNFRALLISLLVFLFLARPVFADDFSSTNFTVKDPILSGGGGYATSSSFLLWSSFAQPAIGLGTSTSFGVQSGFLYFPAPASSPSPSPSPFPSPSPSPPSSGQGTIPASPFYPPIQQPLLPPFVLLPPFFQPSFDVAINCVGGRGRSDFNCDGKIDLRDLSIVLAQPQRPLLRLFSILFSDWTQQFPAFVTNNPPLIHEEPSEFIPEKDAQNSDIDNRGVLAQLESTVEQSQISSDLLPQNRGFWGKFIDGVKLFASWFRRILF</sequence>
<dbReference type="InterPro" id="IPR018247">
    <property type="entry name" value="EF_Hand_1_Ca_BS"/>
</dbReference>
<dbReference type="PROSITE" id="PS00018">
    <property type="entry name" value="EF_HAND_1"/>
    <property type="match status" value="1"/>
</dbReference>
<reference evidence="4" key="1">
    <citation type="submission" date="2017-09" db="EMBL/GenBank/DDBJ databases">
        <title>Depth-based differentiation of microbial function through sediment-hosted aquifers and enrichment of novel symbionts in the deep terrestrial subsurface.</title>
        <authorList>
            <person name="Probst A.J."/>
            <person name="Ladd B."/>
            <person name="Jarett J.K."/>
            <person name="Geller-Mcgrath D.E."/>
            <person name="Sieber C.M.K."/>
            <person name="Emerson J.B."/>
            <person name="Anantharaman K."/>
            <person name="Thomas B.C."/>
            <person name="Malmstrom R."/>
            <person name="Stieglmeier M."/>
            <person name="Klingl A."/>
            <person name="Woyke T."/>
            <person name="Ryan C.M."/>
            <person name="Banfield J.F."/>
        </authorList>
    </citation>
    <scope>NUCLEOTIDE SEQUENCE [LARGE SCALE GENOMIC DNA]</scope>
</reference>
<name>A0A2M6WJ16_9BACT</name>
<feature type="signal peptide" evidence="2">
    <location>
        <begin position="1"/>
        <end position="22"/>
    </location>
</feature>
<evidence type="ECO:0000256" key="2">
    <source>
        <dbReference type="SAM" id="SignalP"/>
    </source>
</evidence>
<feature type="chain" id="PRO_5014779352" description="EF-hand domain-containing protein" evidence="2">
    <location>
        <begin position="23"/>
        <end position="264"/>
    </location>
</feature>
<evidence type="ECO:0008006" key="5">
    <source>
        <dbReference type="Google" id="ProtNLM"/>
    </source>
</evidence>
<protein>
    <recommendedName>
        <fullName evidence="5">EF-hand domain-containing protein</fullName>
    </recommendedName>
</protein>
<feature type="compositionally biased region" description="Pro residues" evidence="1">
    <location>
        <begin position="85"/>
        <end position="99"/>
    </location>
</feature>
<feature type="region of interest" description="Disordered" evidence="1">
    <location>
        <begin position="85"/>
        <end position="108"/>
    </location>
</feature>
<gene>
    <name evidence="3" type="ORF">COU08_00760</name>
</gene>